<dbReference type="EMBL" id="CP060035">
    <property type="protein sequence ID" value="QOT70383.1"/>
    <property type="molecule type" value="Genomic_DNA"/>
</dbReference>
<proteinExistence type="predicted"/>
<evidence type="ECO:0000313" key="4">
    <source>
        <dbReference type="Proteomes" id="UP000593663"/>
    </source>
</evidence>
<organism evidence="1 3">
    <name type="scientific">Sphingobium fuliginis (strain ATCC 27551)</name>
    <dbReference type="NCBI Taxonomy" id="336203"/>
    <lineage>
        <taxon>Bacteria</taxon>
        <taxon>Pseudomonadati</taxon>
        <taxon>Pseudomonadota</taxon>
        <taxon>Alphaproteobacteria</taxon>
        <taxon>Sphingomonadales</taxon>
        <taxon>Sphingomonadaceae</taxon>
        <taxon>Sphingobium</taxon>
    </lineage>
</organism>
<dbReference type="Pfam" id="PF09998">
    <property type="entry name" value="DUF2239"/>
    <property type="match status" value="1"/>
</dbReference>
<evidence type="ECO:0000313" key="3">
    <source>
        <dbReference type="Proteomes" id="UP000221538"/>
    </source>
</evidence>
<dbReference type="Proteomes" id="UP000593663">
    <property type="component" value="Chromosome 1"/>
</dbReference>
<evidence type="ECO:0000313" key="1">
    <source>
        <dbReference type="EMBL" id="GAY22047.1"/>
    </source>
</evidence>
<reference evidence="1 3" key="2">
    <citation type="journal article" date="2013" name="Environ. Sci. Technol.">
        <title>The 4-tert-butylphenol-utilizing bacterium Sphingobium fuliginis OMI can degrade bisphenols via phenolic ring hydroxylation and meta-cleavage pathway.</title>
        <authorList>
            <person name="Ogata Y."/>
            <person name="Goda S."/>
            <person name="Toyama T."/>
            <person name="Sei K."/>
            <person name="Ike M."/>
        </authorList>
    </citation>
    <scope>NUCLEOTIDE SEQUENCE [LARGE SCALE GENOMIC DNA]</scope>
    <source>
        <strain evidence="1 3">OMI</strain>
    </source>
</reference>
<dbReference type="EMBL" id="BEWI01000032">
    <property type="protein sequence ID" value="GAY22047.1"/>
    <property type="molecule type" value="Genomic_DNA"/>
</dbReference>
<protein>
    <submittedName>
        <fullName evidence="2">DUF2239 family protein</fullName>
    </submittedName>
</protein>
<reference evidence="2" key="6">
    <citation type="journal article" date="2021" name="Microbiol. Resour. Announc.">
        <title>Complete Genome Sequence of Sphingobium barthaii KK22, a High-Molecular-Weight Polycyclic Aromatic Hydrocarbon-Degrading Soil Bacterium.</title>
        <authorList>
            <person name="Mori J.F."/>
            <person name="Kanaly R.A."/>
        </authorList>
    </citation>
    <scope>NUCLEOTIDE SEQUENCE</scope>
    <source>
        <strain evidence="2">KK22</strain>
    </source>
</reference>
<sequence>MTRTLTAFAGDLWIATGDEEELRATLHAMGTEAQSLLLFDDSTGRQVDIDLRGPVQEISRGRGRPRLGVQAREVTLLPRHWDWLAAQPGGASVTLRRLVDAARKDADTKPSPRAAMDAAYHFLTVMAGDRPGYEDAIRALYARDKAGFDLAAADWPRAIRDHGAALAQGAFDQSAPR</sequence>
<dbReference type="InterPro" id="IPR018715">
    <property type="entry name" value="DUF2239"/>
</dbReference>
<name>A0A292ZEY9_SPHSA</name>
<accession>A0A292ZEY9</accession>
<dbReference type="RefSeq" id="WP_099186026.1">
    <property type="nucleotide sequence ID" value="NZ_BEWI01000032.1"/>
</dbReference>
<reference evidence="1 3" key="1">
    <citation type="journal article" date="2013" name="Biodegradation">
        <title>Occurrence of 4-tert-butylphenol (4-t-BP) biodegradation in an aquatic sample caused by the presence of Spirodela polyrrhiza and isolation of a 4-t-BP-utilizing bacterium.</title>
        <authorList>
            <person name="Ogata Y."/>
            <person name="Toyama T."/>
            <person name="Yu N."/>
            <person name="Wang X."/>
            <person name="Sei K."/>
            <person name="Ike M."/>
        </authorList>
    </citation>
    <scope>NUCLEOTIDE SEQUENCE [LARGE SCALE GENOMIC DNA]</scope>
    <source>
        <strain evidence="1 3">OMI</strain>
    </source>
</reference>
<gene>
    <name evidence="2" type="ORF">H5V43_09410</name>
    <name evidence="1" type="ORF">SFOMI_2601</name>
</gene>
<reference evidence="1" key="4">
    <citation type="submission" date="2017-10" db="EMBL/GenBank/DDBJ databases">
        <authorList>
            <person name="Banno H."/>
            <person name="Chua N.-H."/>
        </authorList>
    </citation>
    <scope>NUCLEOTIDE SEQUENCE</scope>
    <source>
        <strain evidence="1">OMI</strain>
    </source>
</reference>
<dbReference type="Proteomes" id="UP000221538">
    <property type="component" value="Unassembled WGS sequence"/>
</dbReference>
<dbReference type="KEGG" id="sbar:H5V43_09410"/>
<reference evidence="1" key="3">
    <citation type="submission" date="2017-10" db="EMBL/GenBank/DDBJ databases">
        <title>Bioaugmenting a lab-scale membrane bioreactor with Sphingobium fuliginis OMI to degrade 4-tert-butylphenol.</title>
        <authorList>
            <person name="Takada K."/>
            <person name="Shiba T."/>
            <person name="Soda S."/>
            <person name="Inoue D."/>
            <person name="Miyake M."/>
            <person name="Eguchi M."/>
            <person name="Ike M."/>
        </authorList>
    </citation>
    <scope>NUCLEOTIDE SEQUENCE</scope>
    <source>
        <strain evidence="1">OMI</strain>
    </source>
</reference>
<evidence type="ECO:0000313" key="2">
    <source>
        <dbReference type="EMBL" id="QOT70383.1"/>
    </source>
</evidence>
<reference evidence="4" key="5">
    <citation type="submission" date="2020-08" db="EMBL/GenBank/DDBJ databases">
        <title>Complete genome sequence of Sphingobium barthaii strain KK22, a high-molecular-weight polycyclic aromatic hydrocarbon-degrading soil bacterium.</title>
        <authorList>
            <person name="Mori J.F."/>
            <person name="Kanaly R.A."/>
        </authorList>
    </citation>
    <scope>NUCLEOTIDE SEQUENCE [LARGE SCALE GENOMIC DNA]</scope>
    <source>
        <strain evidence="4">KK22</strain>
    </source>
</reference>
<dbReference type="AlphaFoldDB" id="A0A292ZEY9"/>